<protein>
    <submittedName>
        <fullName evidence="1">Uncharacterized protein</fullName>
    </submittedName>
</protein>
<name>W4FPV1_APHAT</name>
<dbReference type="OrthoDB" id="10516210at2759"/>
<dbReference type="GeneID" id="20816854"/>
<proteinExistence type="predicted"/>
<organism evidence="1">
    <name type="scientific">Aphanomyces astaci</name>
    <name type="common">Crayfish plague agent</name>
    <dbReference type="NCBI Taxonomy" id="112090"/>
    <lineage>
        <taxon>Eukaryota</taxon>
        <taxon>Sar</taxon>
        <taxon>Stramenopiles</taxon>
        <taxon>Oomycota</taxon>
        <taxon>Saprolegniomycetes</taxon>
        <taxon>Saprolegniales</taxon>
        <taxon>Verrucalvaceae</taxon>
        <taxon>Aphanomyces</taxon>
    </lineage>
</organism>
<evidence type="ECO:0000313" key="1">
    <source>
        <dbReference type="EMBL" id="ETV69490.1"/>
    </source>
</evidence>
<dbReference type="AlphaFoldDB" id="W4FPV1"/>
<gene>
    <name evidence="1" type="ORF">H257_14858</name>
</gene>
<reference evidence="1" key="1">
    <citation type="submission" date="2013-12" db="EMBL/GenBank/DDBJ databases">
        <title>The Genome Sequence of Aphanomyces astaci APO3.</title>
        <authorList>
            <consortium name="The Broad Institute Genomics Platform"/>
            <person name="Russ C."/>
            <person name="Tyler B."/>
            <person name="van West P."/>
            <person name="Dieguez-Uribeondo J."/>
            <person name="Young S.K."/>
            <person name="Zeng Q."/>
            <person name="Gargeya S."/>
            <person name="Fitzgerald M."/>
            <person name="Abouelleil A."/>
            <person name="Alvarado L."/>
            <person name="Chapman S.B."/>
            <person name="Gainer-Dewar J."/>
            <person name="Goldberg J."/>
            <person name="Griggs A."/>
            <person name="Gujja S."/>
            <person name="Hansen M."/>
            <person name="Howarth C."/>
            <person name="Imamovic A."/>
            <person name="Ireland A."/>
            <person name="Larimer J."/>
            <person name="McCowan C."/>
            <person name="Murphy C."/>
            <person name="Pearson M."/>
            <person name="Poon T.W."/>
            <person name="Priest M."/>
            <person name="Roberts A."/>
            <person name="Saif S."/>
            <person name="Shea T."/>
            <person name="Sykes S."/>
            <person name="Wortman J."/>
            <person name="Nusbaum C."/>
            <person name="Birren B."/>
        </authorList>
    </citation>
    <scope>NUCLEOTIDE SEQUENCE [LARGE SCALE GENOMIC DNA]</scope>
    <source>
        <strain evidence="1">APO3</strain>
    </source>
</reference>
<dbReference type="VEuPathDB" id="FungiDB:H257_14858"/>
<sequence>MHFFACLQRWFRRFRRLRVKCTLCLIVSRQSHYLCVTCQACCCRSCSVEDIGTNQFYCRWCTKHSSHIMSESSVDHRSSAGIRRGSRRKPRELEPVLDYSDVPVLEVKTAKMFLTTRQVLAIRNMASSASTQRLTKSA</sequence>
<dbReference type="RefSeq" id="XP_009841063.1">
    <property type="nucleotide sequence ID" value="XM_009842761.1"/>
</dbReference>
<accession>W4FPV1</accession>
<dbReference type="EMBL" id="KI913176">
    <property type="protein sequence ID" value="ETV69490.1"/>
    <property type="molecule type" value="Genomic_DNA"/>
</dbReference>